<evidence type="ECO:0000313" key="2">
    <source>
        <dbReference type="Proteomes" id="UP000295063"/>
    </source>
</evidence>
<dbReference type="EMBL" id="SLUI01000001">
    <property type="protein sequence ID" value="TCL39979.1"/>
    <property type="molecule type" value="Genomic_DNA"/>
</dbReference>
<sequence>MRNEILGACGIGNSGPISTKVATVESFLNQLRDRVIRNRQLSRDLMDSVARPEPIKCQAANCDTTQCNTLEENLRELINDVEASNIRLEEVCSIIESQLGNLKLV</sequence>
<proteinExistence type="predicted"/>
<gene>
    <name evidence="1" type="ORF">EV210_101179</name>
</gene>
<dbReference type="AlphaFoldDB" id="A0A4R1Q1Y0"/>
<comment type="caution">
    <text evidence="1">The sequence shown here is derived from an EMBL/GenBank/DDBJ whole genome shotgun (WGS) entry which is preliminary data.</text>
</comment>
<organism evidence="1 2">
    <name type="scientific">Anaerospora hongkongensis</name>
    <dbReference type="NCBI Taxonomy" id="244830"/>
    <lineage>
        <taxon>Bacteria</taxon>
        <taxon>Bacillati</taxon>
        <taxon>Bacillota</taxon>
        <taxon>Negativicutes</taxon>
        <taxon>Selenomonadales</taxon>
        <taxon>Sporomusaceae</taxon>
        <taxon>Anaerospora</taxon>
    </lineage>
</organism>
<dbReference type="RefSeq" id="WP_132074131.1">
    <property type="nucleotide sequence ID" value="NZ_SLUI01000001.1"/>
</dbReference>
<dbReference type="Proteomes" id="UP000295063">
    <property type="component" value="Unassembled WGS sequence"/>
</dbReference>
<accession>A0A4R1Q1Y0</accession>
<evidence type="ECO:0000313" key="1">
    <source>
        <dbReference type="EMBL" id="TCL39979.1"/>
    </source>
</evidence>
<name>A0A4R1Q1Y0_9FIRM</name>
<keyword evidence="2" id="KW-1185">Reference proteome</keyword>
<reference evidence="1 2" key="1">
    <citation type="submission" date="2019-03" db="EMBL/GenBank/DDBJ databases">
        <title>Genomic Encyclopedia of Type Strains, Phase IV (KMG-IV): sequencing the most valuable type-strain genomes for metagenomic binning, comparative biology and taxonomic classification.</title>
        <authorList>
            <person name="Goeker M."/>
        </authorList>
    </citation>
    <scope>NUCLEOTIDE SEQUENCE [LARGE SCALE GENOMIC DNA]</scope>
    <source>
        <strain evidence="1 2">DSM 15969</strain>
    </source>
</reference>
<protein>
    <submittedName>
        <fullName evidence="1">Uncharacterized protein</fullName>
    </submittedName>
</protein>